<dbReference type="SUPFAM" id="SSF55811">
    <property type="entry name" value="Nudix"/>
    <property type="match status" value="1"/>
</dbReference>
<dbReference type="PANTHER" id="PTHR12629:SF0">
    <property type="entry name" value="DIPHOSPHOINOSITOL-POLYPHOSPHATE DIPHOSPHATASE"/>
    <property type="match status" value="1"/>
</dbReference>
<protein>
    <submittedName>
        <fullName evidence="6">NUDIX domain-containing protein</fullName>
    </submittedName>
</protein>
<dbReference type="CDD" id="cd04666">
    <property type="entry name" value="NUDIX_DIPP2_like_Nudt4"/>
    <property type="match status" value="1"/>
</dbReference>
<keyword evidence="4" id="KW-0460">Magnesium</keyword>
<evidence type="ECO:0000313" key="6">
    <source>
        <dbReference type="EMBL" id="MBK1877337.1"/>
    </source>
</evidence>
<dbReference type="PROSITE" id="PS51462">
    <property type="entry name" value="NUDIX"/>
    <property type="match status" value="1"/>
</dbReference>
<keyword evidence="2" id="KW-0479">Metal-binding</keyword>
<proteinExistence type="predicted"/>
<gene>
    <name evidence="6" type="ORF">JIN87_10690</name>
</gene>
<name>A0A934RV08_9BACT</name>
<dbReference type="GO" id="GO:0046872">
    <property type="term" value="F:metal ion binding"/>
    <property type="evidence" value="ECO:0007669"/>
    <property type="project" value="UniProtKB-KW"/>
</dbReference>
<sequence>MPDYQIGVFAITNKAKRKIALVTSKTGQRWIFPKGHPEKGRSDEKIALEEAYEEAGLEGILKSNPKDFEVSHGETKSLKLFCMKVEKELKNWPEKEDRKRAIVTIEEAEQLLDKDLRACLKSMARKYL</sequence>
<dbReference type="InterPro" id="IPR000086">
    <property type="entry name" value="NUDIX_hydrolase_dom"/>
</dbReference>
<evidence type="ECO:0000256" key="3">
    <source>
        <dbReference type="ARBA" id="ARBA00022801"/>
    </source>
</evidence>
<keyword evidence="7" id="KW-1185">Reference proteome</keyword>
<dbReference type="InterPro" id="IPR015797">
    <property type="entry name" value="NUDIX_hydrolase-like_dom_sf"/>
</dbReference>
<dbReference type="RefSeq" id="WP_200355552.1">
    <property type="nucleotide sequence ID" value="NZ_JAENIL010000017.1"/>
</dbReference>
<evidence type="ECO:0000313" key="7">
    <source>
        <dbReference type="Proteomes" id="UP000617628"/>
    </source>
</evidence>
<dbReference type="Gene3D" id="3.90.79.10">
    <property type="entry name" value="Nucleoside Triphosphate Pyrophosphohydrolase"/>
    <property type="match status" value="1"/>
</dbReference>
<dbReference type="Pfam" id="PF00293">
    <property type="entry name" value="NUDIX"/>
    <property type="match status" value="1"/>
</dbReference>
<evidence type="ECO:0000259" key="5">
    <source>
        <dbReference type="PROSITE" id="PS51462"/>
    </source>
</evidence>
<keyword evidence="3" id="KW-0378">Hydrolase</keyword>
<comment type="caution">
    <text evidence="6">The sequence shown here is derived from an EMBL/GenBank/DDBJ whole genome shotgun (WGS) entry which is preliminary data.</text>
</comment>
<dbReference type="PANTHER" id="PTHR12629">
    <property type="entry name" value="DIPHOSPHOINOSITOL POLYPHOSPHATE PHOSPHOHYDROLASE"/>
    <property type="match status" value="1"/>
</dbReference>
<accession>A0A934RV08</accession>
<dbReference type="GO" id="GO:0005737">
    <property type="term" value="C:cytoplasm"/>
    <property type="evidence" value="ECO:0007669"/>
    <property type="project" value="TreeGrafter"/>
</dbReference>
<dbReference type="InterPro" id="IPR047198">
    <property type="entry name" value="DDP-like_NUDIX"/>
</dbReference>
<dbReference type="GO" id="GO:0016462">
    <property type="term" value="F:pyrophosphatase activity"/>
    <property type="evidence" value="ECO:0007669"/>
    <property type="project" value="InterPro"/>
</dbReference>
<dbReference type="Proteomes" id="UP000617628">
    <property type="component" value="Unassembled WGS sequence"/>
</dbReference>
<evidence type="ECO:0000256" key="2">
    <source>
        <dbReference type="ARBA" id="ARBA00022723"/>
    </source>
</evidence>
<evidence type="ECO:0000256" key="4">
    <source>
        <dbReference type="ARBA" id="ARBA00022842"/>
    </source>
</evidence>
<dbReference type="AlphaFoldDB" id="A0A934RV08"/>
<reference evidence="6" key="1">
    <citation type="submission" date="2021-01" db="EMBL/GenBank/DDBJ databases">
        <title>Modified the classification status of verrucomicrobia.</title>
        <authorList>
            <person name="Feng X."/>
        </authorList>
    </citation>
    <scope>NUCLEOTIDE SEQUENCE</scope>
    <source>
        <strain evidence="6">KCTC 13126</strain>
    </source>
</reference>
<organism evidence="6 7">
    <name type="scientific">Pelagicoccus mobilis</name>
    <dbReference type="NCBI Taxonomy" id="415221"/>
    <lineage>
        <taxon>Bacteria</taxon>
        <taxon>Pseudomonadati</taxon>
        <taxon>Verrucomicrobiota</taxon>
        <taxon>Opitutia</taxon>
        <taxon>Puniceicoccales</taxon>
        <taxon>Pelagicoccaceae</taxon>
        <taxon>Pelagicoccus</taxon>
    </lineage>
</organism>
<dbReference type="EMBL" id="JAENIL010000017">
    <property type="protein sequence ID" value="MBK1877337.1"/>
    <property type="molecule type" value="Genomic_DNA"/>
</dbReference>
<comment type="cofactor">
    <cofactor evidence="1">
        <name>Mg(2+)</name>
        <dbReference type="ChEBI" id="CHEBI:18420"/>
    </cofactor>
</comment>
<evidence type="ECO:0000256" key="1">
    <source>
        <dbReference type="ARBA" id="ARBA00001946"/>
    </source>
</evidence>
<feature type="domain" description="Nudix hydrolase" evidence="5">
    <location>
        <begin position="1"/>
        <end position="125"/>
    </location>
</feature>